<evidence type="ECO:0000256" key="2">
    <source>
        <dbReference type="ARBA" id="ARBA00004613"/>
    </source>
</evidence>
<dbReference type="InterPro" id="IPR046450">
    <property type="entry name" value="PA_dom_sf"/>
</dbReference>
<organism evidence="15 16">
    <name type="scientific">Flavobacterium hankyongi</name>
    <dbReference type="NCBI Taxonomy" id="1176532"/>
    <lineage>
        <taxon>Bacteria</taxon>
        <taxon>Pseudomonadati</taxon>
        <taxon>Bacteroidota</taxon>
        <taxon>Flavobacteriia</taxon>
        <taxon>Flavobacteriales</taxon>
        <taxon>Flavobacteriaceae</taxon>
        <taxon>Flavobacterium</taxon>
    </lineage>
</organism>
<evidence type="ECO:0000259" key="14">
    <source>
        <dbReference type="Pfam" id="PF18962"/>
    </source>
</evidence>
<keyword evidence="10" id="KW-0482">Metalloprotease</keyword>
<dbReference type="RefSeq" id="WP_264543723.1">
    <property type="nucleotide sequence ID" value="NZ_BAABIP010000007.1"/>
</dbReference>
<dbReference type="Pfam" id="PF02225">
    <property type="entry name" value="PA"/>
    <property type="match status" value="1"/>
</dbReference>
<keyword evidence="11" id="KW-0865">Zymogen</keyword>
<keyword evidence="16" id="KW-1185">Reference proteome</keyword>
<reference evidence="16" key="1">
    <citation type="journal article" date="2019" name="Int. J. Syst. Evol. Microbiol.">
        <title>The Global Catalogue of Microorganisms (GCM) 10K type strain sequencing project: providing services to taxonomists for standard genome sequencing and annotation.</title>
        <authorList>
            <consortium name="The Broad Institute Genomics Platform"/>
            <consortium name="The Broad Institute Genome Sequencing Center for Infectious Disease"/>
            <person name="Wu L."/>
            <person name="Ma J."/>
        </authorList>
    </citation>
    <scope>NUCLEOTIDE SEQUENCE [LARGE SCALE GENOMIC DNA]</scope>
    <source>
        <strain evidence="16">JCM 18198</strain>
    </source>
</reference>
<dbReference type="InterPro" id="IPR026444">
    <property type="entry name" value="Secre_tail"/>
</dbReference>
<comment type="subcellular location">
    <subcellularLocation>
        <location evidence="2">Secreted</location>
    </subcellularLocation>
</comment>
<comment type="caution">
    <text evidence="15">The sequence shown here is derived from an EMBL/GenBank/DDBJ whole genome shotgun (WGS) entry which is preliminary data.</text>
</comment>
<dbReference type="Gene3D" id="2.60.40.3080">
    <property type="match status" value="1"/>
</dbReference>
<dbReference type="Gene3D" id="3.50.30.30">
    <property type="match status" value="1"/>
</dbReference>
<dbReference type="Proteomes" id="UP001500141">
    <property type="component" value="Unassembled WGS sequence"/>
</dbReference>
<dbReference type="Pfam" id="PF18962">
    <property type="entry name" value="Por_Secre_tail"/>
    <property type="match status" value="1"/>
</dbReference>
<evidence type="ECO:0000256" key="7">
    <source>
        <dbReference type="ARBA" id="ARBA00022729"/>
    </source>
</evidence>
<dbReference type="PRINTS" id="PR00999">
    <property type="entry name" value="FUNGALYSIN"/>
</dbReference>
<comment type="similarity">
    <text evidence="3">Belongs to the peptidase M36 family.</text>
</comment>
<dbReference type="InterPro" id="IPR050371">
    <property type="entry name" value="Fungal_virulence_M36"/>
</dbReference>
<keyword evidence="7 12" id="KW-0732">Signal</keyword>
<feature type="signal peptide" evidence="12">
    <location>
        <begin position="1"/>
        <end position="18"/>
    </location>
</feature>
<protein>
    <submittedName>
        <fullName evidence="15">T9SS-dependent M36 family metallopeptidase</fullName>
    </submittedName>
</protein>
<evidence type="ECO:0000259" key="13">
    <source>
        <dbReference type="Pfam" id="PF02225"/>
    </source>
</evidence>
<comment type="cofactor">
    <cofactor evidence="1">
        <name>Zn(2+)</name>
        <dbReference type="ChEBI" id="CHEBI:29105"/>
    </cofactor>
</comment>
<dbReference type="InterPro" id="IPR003137">
    <property type="entry name" value="PA_domain"/>
</dbReference>
<dbReference type="InterPro" id="IPR027268">
    <property type="entry name" value="Peptidase_M4/M1_CTD_sf"/>
</dbReference>
<dbReference type="SUPFAM" id="SSF52025">
    <property type="entry name" value="PA domain"/>
    <property type="match status" value="1"/>
</dbReference>
<keyword evidence="4" id="KW-0964">Secreted</keyword>
<dbReference type="SUPFAM" id="SSF55486">
    <property type="entry name" value="Metalloproteases ('zincins'), catalytic domain"/>
    <property type="match status" value="1"/>
</dbReference>
<evidence type="ECO:0000313" key="15">
    <source>
        <dbReference type="EMBL" id="GAA4763483.1"/>
    </source>
</evidence>
<evidence type="ECO:0000256" key="1">
    <source>
        <dbReference type="ARBA" id="ARBA00001947"/>
    </source>
</evidence>
<evidence type="ECO:0000256" key="10">
    <source>
        <dbReference type="ARBA" id="ARBA00023049"/>
    </source>
</evidence>
<dbReference type="EMBL" id="BAABIP010000007">
    <property type="protein sequence ID" value="GAA4763483.1"/>
    <property type="molecule type" value="Genomic_DNA"/>
</dbReference>
<evidence type="ECO:0000256" key="5">
    <source>
        <dbReference type="ARBA" id="ARBA00022670"/>
    </source>
</evidence>
<evidence type="ECO:0000313" key="16">
    <source>
        <dbReference type="Proteomes" id="UP001500141"/>
    </source>
</evidence>
<evidence type="ECO:0000256" key="4">
    <source>
        <dbReference type="ARBA" id="ARBA00022525"/>
    </source>
</evidence>
<feature type="domain" description="Secretion system C-terminal sorting" evidence="14">
    <location>
        <begin position="817"/>
        <end position="889"/>
    </location>
</feature>
<evidence type="ECO:0000256" key="6">
    <source>
        <dbReference type="ARBA" id="ARBA00022723"/>
    </source>
</evidence>
<dbReference type="Pfam" id="PF02128">
    <property type="entry name" value="Peptidase_M36"/>
    <property type="match status" value="1"/>
</dbReference>
<keyword evidence="9" id="KW-0862">Zinc</keyword>
<dbReference type="PANTHER" id="PTHR33478:SF1">
    <property type="entry name" value="EXTRACELLULAR METALLOPROTEINASE MEP"/>
    <property type="match status" value="1"/>
</dbReference>
<dbReference type="Gene3D" id="3.10.170.10">
    <property type="match status" value="1"/>
</dbReference>
<dbReference type="CDD" id="cd09596">
    <property type="entry name" value="M36"/>
    <property type="match status" value="1"/>
</dbReference>
<dbReference type="CDD" id="cd04818">
    <property type="entry name" value="PA_subtilisin_1"/>
    <property type="match status" value="1"/>
</dbReference>
<gene>
    <name evidence="15" type="ORF">GCM10023230_11180</name>
</gene>
<dbReference type="NCBIfam" id="TIGR04183">
    <property type="entry name" value="Por_Secre_tail"/>
    <property type="match status" value="1"/>
</dbReference>
<dbReference type="Gene3D" id="1.10.390.10">
    <property type="entry name" value="Neutral Protease Domain 2"/>
    <property type="match status" value="1"/>
</dbReference>
<evidence type="ECO:0000256" key="3">
    <source>
        <dbReference type="ARBA" id="ARBA00006006"/>
    </source>
</evidence>
<keyword evidence="5" id="KW-0645">Protease</keyword>
<dbReference type="PANTHER" id="PTHR33478">
    <property type="entry name" value="EXTRACELLULAR METALLOPROTEINASE MEP"/>
    <property type="match status" value="1"/>
</dbReference>
<feature type="domain" description="PA" evidence="13">
    <location>
        <begin position="475"/>
        <end position="556"/>
    </location>
</feature>
<keyword evidence="6" id="KW-0479">Metal-binding</keyword>
<sequence length="891" mass="96628">MKKITLLFFLFISTAVFSQEPIDKIKKYISENKVKFGLTNQDISDLVIVNDFSSETTGINNYHVKQRISGIEVFNSDSNFWIKSNEVINGGEEFIPNLIQKINTSNPSLSVTDALSGILSQIDNSQLNSVQILESGANKYKLSNGILAEDPIRAQLVYFQTETNTIRLSWDYEFYSQDTKHLWNLKIDAVTGKILDKNDLVISCNFGSNHSNHSHAEINHFTQSFYKKNTTSTLLNPGTTKYRVIPWNYESPNHSPFALITNPEYVTNASPNGWHNNNGTIGGGSIATRFTTTRGNNVLAKDDFDTNNTGGNLTTGAGTYPDLTFDFPYPGTSVAANTYIDAATTNLFYMNNIMHDLWYQYGFNEANKNFQQSNYGRGGLGGDPVNADAQDGGGIDPNINNANFATPTDGSAPRMQMYLWNVGPAPKNLIINSPASIAGEYVARDNVFSPGHVNLPAAPGLTTNIILYDDAVGTGSDACEAAVNGTQLSGKIVIIRRGNCEFQAKVYNAQLGGAAAVIIVNNDAANPDANNLNMSGANASITIPAVFVSYTVGEAIIAAIGSGTVNGTLRNDTNVTFVNTDGDFDNGIIAHEYGHGISTRLSGNCLSGSEQQGEGWSDWFWLIMQIKPGDTRNNAKGIGTFAMNQATNGPGIRQYRYSTDMAVNPHTFGSTNGMLTPDGTAVDSHSVGSVWAVMLWDLAWNYIDKYGYDPNIYTGTGGNNKVMRLILDAIKLDGCSPTFVTARDAIIAADQATTGGQNYCMIWKTFARRGLGVNASSGTNSGIAGIQDQVEDFTEPAPGPNCTLSVNHFDNNNGILIYPNPSNGLINIRINSFIGKATVEVVDINGRVVYSLNNTEFSNEKSIDLNHLQAGVYVVKISGDELNYTKKIILN</sequence>
<accession>A0ABP8ZSM2</accession>
<dbReference type="NCBIfam" id="NF038113">
    <property type="entry name" value="T9SSA_dep_M36"/>
    <property type="match status" value="1"/>
</dbReference>
<evidence type="ECO:0000256" key="8">
    <source>
        <dbReference type="ARBA" id="ARBA00022801"/>
    </source>
</evidence>
<dbReference type="InterPro" id="IPR001842">
    <property type="entry name" value="Peptidase_M36"/>
</dbReference>
<evidence type="ECO:0000256" key="12">
    <source>
        <dbReference type="SAM" id="SignalP"/>
    </source>
</evidence>
<evidence type="ECO:0000256" key="9">
    <source>
        <dbReference type="ARBA" id="ARBA00022833"/>
    </source>
</evidence>
<keyword evidence="8" id="KW-0378">Hydrolase</keyword>
<evidence type="ECO:0000256" key="11">
    <source>
        <dbReference type="ARBA" id="ARBA00023145"/>
    </source>
</evidence>
<proteinExistence type="inferred from homology"/>
<feature type="chain" id="PRO_5045434528" evidence="12">
    <location>
        <begin position="19"/>
        <end position="891"/>
    </location>
</feature>
<name>A0ABP8ZSM2_9FLAO</name>